<keyword evidence="4" id="KW-1185">Reference proteome</keyword>
<evidence type="ECO:0000313" key="4">
    <source>
        <dbReference type="Proteomes" id="UP001487740"/>
    </source>
</evidence>
<name>A0AAW0UTN6_SCYPA</name>
<proteinExistence type="predicted"/>
<organism evidence="3 4">
    <name type="scientific">Scylla paramamosain</name>
    <name type="common">Mud crab</name>
    <dbReference type="NCBI Taxonomy" id="85552"/>
    <lineage>
        <taxon>Eukaryota</taxon>
        <taxon>Metazoa</taxon>
        <taxon>Ecdysozoa</taxon>
        <taxon>Arthropoda</taxon>
        <taxon>Crustacea</taxon>
        <taxon>Multicrustacea</taxon>
        <taxon>Malacostraca</taxon>
        <taxon>Eumalacostraca</taxon>
        <taxon>Eucarida</taxon>
        <taxon>Decapoda</taxon>
        <taxon>Pleocyemata</taxon>
        <taxon>Brachyura</taxon>
        <taxon>Eubrachyura</taxon>
        <taxon>Portunoidea</taxon>
        <taxon>Portunidae</taxon>
        <taxon>Portuninae</taxon>
        <taxon>Scylla</taxon>
    </lineage>
</organism>
<feature type="chain" id="PRO_5043844505" description="Protein quiver" evidence="2">
    <location>
        <begin position="23"/>
        <end position="148"/>
    </location>
</feature>
<dbReference type="InterPro" id="IPR050975">
    <property type="entry name" value="Sleep_regulator"/>
</dbReference>
<dbReference type="PANTHER" id="PTHR33562">
    <property type="entry name" value="ATILLA, ISOFORM B-RELATED-RELATED"/>
    <property type="match status" value="1"/>
</dbReference>
<comment type="caution">
    <text evidence="3">The sequence shown here is derived from an EMBL/GenBank/DDBJ whole genome shotgun (WGS) entry which is preliminary data.</text>
</comment>
<reference evidence="3 4" key="1">
    <citation type="submission" date="2023-03" db="EMBL/GenBank/DDBJ databases">
        <title>High-quality genome of Scylla paramamosain provides insights in environmental adaptation.</title>
        <authorList>
            <person name="Zhang L."/>
        </authorList>
    </citation>
    <scope>NUCLEOTIDE SEQUENCE [LARGE SCALE GENOMIC DNA]</scope>
    <source>
        <strain evidence="3">LZ_2023a</strain>
        <tissue evidence="3">Muscle</tissue>
    </source>
</reference>
<evidence type="ECO:0000313" key="3">
    <source>
        <dbReference type="EMBL" id="KAK8403514.1"/>
    </source>
</evidence>
<keyword evidence="1 2" id="KW-0732">Signal</keyword>
<dbReference type="Proteomes" id="UP001487740">
    <property type="component" value="Unassembled WGS sequence"/>
</dbReference>
<gene>
    <name evidence="3" type="ORF">O3P69_000525</name>
</gene>
<evidence type="ECO:0008006" key="5">
    <source>
        <dbReference type="Google" id="ProtNLM"/>
    </source>
</evidence>
<evidence type="ECO:0000256" key="1">
    <source>
        <dbReference type="ARBA" id="ARBA00022729"/>
    </source>
</evidence>
<protein>
    <recommendedName>
        <fullName evidence="5">Protein quiver</fullName>
    </recommendedName>
</protein>
<accession>A0AAW0UTN6</accession>
<sequence length="148" mass="16546">MVVPRLLYLLLSLATTALPGGAVRTCYHCKVRERCLDSTAMQLKKCAPSVNHCVKKVTHSRVTGVVVTERYCGGRDFLNTAKDRGLVEDRCYVEEEEVVLVEGRDRRTSSTVCFCSTNMCNGQSSVRKPPPPHLVLLFLIVLFVFRPS</sequence>
<evidence type="ECO:0000256" key="2">
    <source>
        <dbReference type="SAM" id="SignalP"/>
    </source>
</evidence>
<dbReference type="EMBL" id="JARAKH010000006">
    <property type="protein sequence ID" value="KAK8403514.1"/>
    <property type="molecule type" value="Genomic_DNA"/>
</dbReference>
<feature type="signal peptide" evidence="2">
    <location>
        <begin position="1"/>
        <end position="22"/>
    </location>
</feature>
<dbReference type="AlphaFoldDB" id="A0AAW0UTN6"/>